<sequence length="61" mass="6956">MPLLVTPRSLNRVVALDQQKLFYDQHQLFSIYNIMSKCGSINNGGQDEAHSYDNLNEENGK</sequence>
<dbReference type="Proteomes" id="UP000183832">
    <property type="component" value="Unassembled WGS sequence"/>
</dbReference>
<organism evidence="1 2">
    <name type="scientific">Clunio marinus</name>
    <dbReference type="NCBI Taxonomy" id="568069"/>
    <lineage>
        <taxon>Eukaryota</taxon>
        <taxon>Metazoa</taxon>
        <taxon>Ecdysozoa</taxon>
        <taxon>Arthropoda</taxon>
        <taxon>Hexapoda</taxon>
        <taxon>Insecta</taxon>
        <taxon>Pterygota</taxon>
        <taxon>Neoptera</taxon>
        <taxon>Endopterygota</taxon>
        <taxon>Diptera</taxon>
        <taxon>Nematocera</taxon>
        <taxon>Chironomoidea</taxon>
        <taxon>Chironomidae</taxon>
        <taxon>Clunio</taxon>
    </lineage>
</organism>
<gene>
    <name evidence="1" type="ORF">CLUMA_CG000329</name>
</gene>
<evidence type="ECO:0000313" key="1">
    <source>
        <dbReference type="EMBL" id="CRK86332.1"/>
    </source>
</evidence>
<keyword evidence="2" id="KW-1185">Reference proteome</keyword>
<dbReference type="EMBL" id="CVRI01000001">
    <property type="protein sequence ID" value="CRK86332.1"/>
    <property type="molecule type" value="Genomic_DNA"/>
</dbReference>
<evidence type="ECO:0000313" key="2">
    <source>
        <dbReference type="Proteomes" id="UP000183832"/>
    </source>
</evidence>
<proteinExistence type="predicted"/>
<name>A0A1J1HFZ6_9DIPT</name>
<reference evidence="1 2" key="1">
    <citation type="submission" date="2015-04" db="EMBL/GenBank/DDBJ databases">
        <authorList>
            <person name="Syromyatnikov M.Y."/>
            <person name="Popov V.N."/>
        </authorList>
    </citation>
    <scope>NUCLEOTIDE SEQUENCE [LARGE SCALE GENOMIC DNA]</scope>
</reference>
<protein>
    <submittedName>
        <fullName evidence="1">CLUMA_CG000329, isoform A</fullName>
    </submittedName>
</protein>
<accession>A0A1J1HFZ6</accession>
<dbReference type="AlphaFoldDB" id="A0A1J1HFZ6"/>